<dbReference type="CDD" id="cd12913">
    <property type="entry name" value="PDC1_MCP_like"/>
    <property type="match status" value="1"/>
</dbReference>
<evidence type="ECO:0000259" key="11">
    <source>
        <dbReference type="PROSITE" id="PS50885"/>
    </source>
</evidence>
<dbReference type="Gene3D" id="3.30.450.20">
    <property type="entry name" value="PAS domain"/>
    <property type="match status" value="2"/>
</dbReference>
<dbReference type="Pfam" id="PF02743">
    <property type="entry name" value="dCache_1"/>
    <property type="match status" value="1"/>
</dbReference>
<evidence type="ECO:0000313" key="12">
    <source>
        <dbReference type="EMBL" id="TWH78707.1"/>
    </source>
</evidence>
<evidence type="ECO:0000313" key="13">
    <source>
        <dbReference type="Proteomes" id="UP000315343"/>
    </source>
</evidence>
<evidence type="ECO:0000256" key="9">
    <source>
        <dbReference type="SAM" id="Phobius"/>
    </source>
</evidence>
<dbReference type="RefSeq" id="WP_145084719.1">
    <property type="nucleotide sequence ID" value="NZ_DAMBUX010000002.1"/>
</dbReference>
<evidence type="ECO:0000256" key="1">
    <source>
        <dbReference type="ARBA" id="ARBA00004651"/>
    </source>
</evidence>
<evidence type="ECO:0000259" key="10">
    <source>
        <dbReference type="PROSITE" id="PS50111"/>
    </source>
</evidence>
<reference evidence="12 13" key="1">
    <citation type="submission" date="2019-07" db="EMBL/GenBank/DDBJ databases">
        <title>Genomic Encyclopedia of Type Strains, Phase I: the one thousand microbial genomes (KMG-I) project.</title>
        <authorList>
            <person name="Kyrpides N."/>
        </authorList>
    </citation>
    <scope>NUCLEOTIDE SEQUENCE [LARGE SCALE GENOMIC DNA]</scope>
    <source>
        <strain evidence="12 13">DSM 13558</strain>
    </source>
</reference>
<dbReference type="SMART" id="SM00283">
    <property type="entry name" value="MA"/>
    <property type="match status" value="1"/>
</dbReference>
<dbReference type="InterPro" id="IPR029151">
    <property type="entry name" value="Sensor-like_sf"/>
</dbReference>
<evidence type="ECO:0000256" key="8">
    <source>
        <dbReference type="PROSITE-ProRule" id="PRU00284"/>
    </source>
</evidence>
<dbReference type="SMART" id="SM00304">
    <property type="entry name" value="HAMP"/>
    <property type="match status" value="2"/>
</dbReference>
<evidence type="ECO:0000256" key="4">
    <source>
        <dbReference type="ARBA" id="ARBA00022692"/>
    </source>
</evidence>
<keyword evidence="4 9" id="KW-0812">Transmembrane</keyword>
<dbReference type="Proteomes" id="UP000315343">
    <property type="component" value="Unassembled WGS sequence"/>
</dbReference>
<protein>
    <submittedName>
        <fullName evidence="12">Methyl-accepting chemotaxis protein</fullName>
    </submittedName>
</protein>
<dbReference type="GO" id="GO:0007165">
    <property type="term" value="P:signal transduction"/>
    <property type="evidence" value="ECO:0007669"/>
    <property type="project" value="UniProtKB-KW"/>
</dbReference>
<dbReference type="FunFam" id="1.10.287.950:FF:000001">
    <property type="entry name" value="Methyl-accepting chemotaxis sensory transducer"/>
    <property type="match status" value="1"/>
</dbReference>
<dbReference type="PANTHER" id="PTHR43531">
    <property type="entry name" value="PROTEIN ICFG"/>
    <property type="match status" value="1"/>
</dbReference>
<keyword evidence="13" id="KW-1185">Reference proteome</keyword>
<feature type="domain" description="Methyl-accepting transducer" evidence="10">
    <location>
        <begin position="430"/>
        <end position="659"/>
    </location>
</feature>
<dbReference type="CDD" id="cd12912">
    <property type="entry name" value="PDC2_MCP_like"/>
    <property type="match status" value="1"/>
</dbReference>
<dbReference type="AlphaFoldDB" id="A0A562J6G1"/>
<dbReference type="PROSITE" id="PS50111">
    <property type="entry name" value="CHEMOTAXIS_TRANSDUC_2"/>
    <property type="match status" value="1"/>
</dbReference>
<dbReference type="CDD" id="cd11386">
    <property type="entry name" value="MCP_signal"/>
    <property type="match status" value="1"/>
</dbReference>
<dbReference type="SUPFAM" id="SSF58104">
    <property type="entry name" value="Methyl-accepting chemotaxis protein (MCP) signaling domain"/>
    <property type="match status" value="1"/>
</dbReference>
<dbReference type="CDD" id="cd06225">
    <property type="entry name" value="HAMP"/>
    <property type="match status" value="1"/>
</dbReference>
<proteinExistence type="inferred from homology"/>
<dbReference type="Gene3D" id="1.10.287.950">
    <property type="entry name" value="Methyl-accepting chemotaxis protein"/>
    <property type="match status" value="1"/>
</dbReference>
<dbReference type="InterPro" id="IPR004089">
    <property type="entry name" value="MCPsignal_dom"/>
</dbReference>
<evidence type="ECO:0000256" key="3">
    <source>
        <dbReference type="ARBA" id="ARBA00022500"/>
    </source>
</evidence>
<dbReference type="InterPro" id="IPR003660">
    <property type="entry name" value="HAMP_dom"/>
</dbReference>
<organism evidence="12 13">
    <name type="scientific">Sedimentibacter saalensis</name>
    <dbReference type="NCBI Taxonomy" id="130788"/>
    <lineage>
        <taxon>Bacteria</taxon>
        <taxon>Bacillati</taxon>
        <taxon>Bacillota</taxon>
        <taxon>Tissierellia</taxon>
        <taxon>Sedimentibacter</taxon>
    </lineage>
</organism>
<dbReference type="PROSITE" id="PS50885">
    <property type="entry name" value="HAMP"/>
    <property type="match status" value="2"/>
</dbReference>
<keyword evidence="6 9" id="KW-0472">Membrane</keyword>
<keyword evidence="2" id="KW-1003">Cell membrane</keyword>
<dbReference type="PANTHER" id="PTHR43531:SF11">
    <property type="entry name" value="METHYL-ACCEPTING CHEMOTAXIS PROTEIN 3"/>
    <property type="match status" value="1"/>
</dbReference>
<dbReference type="OrthoDB" id="1704138at2"/>
<comment type="similarity">
    <text evidence="7">Belongs to the methyl-accepting chemotaxis (MCP) protein family.</text>
</comment>
<comment type="subcellular location">
    <subcellularLocation>
        <location evidence="1">Cell membrane</location>
        <topology evidence="1">Multi-pass membrane protein</topology>
    </subcellularLocation>
</comment>
<evidence type="ECO:0000256" key="6">
    <source>
        <dbReference type="ARBA" id="ARBA00023136"/>
    </source>
</evidence>
<name>A0A562J6G1_9FIRM</name>
<dbReference type="Pfam" id="PF00672">
    <property type="entry name" value="HAMP"/>
    <property type="match status" value="1"/>
</dbReference>
<dbReference type="GO" id="GO:0005886">
    <property type="term" value="C:plasma membrane"/>
    <property type="evidence" value="ECO:0007669"/>
    <property type="project" value="UniProtKB-SubCell"/>
</dbReference>
<feature type="domain" description="HAMP" evidence="11">
    <location>
        <begin position="325"/>
        <end position="377"/>
    </location>
</feature>
<accession>A0A562J6G1</accession>
<dbReference type="GO" id="GO:0004888">
    <property type="term" value="F:transmembrane signaling receptor activity"/>
    <property type="evidence" value="ECO:0007669"/>
    <property type="project" value="TreeGrafter"/>
</dbReference>
<keyword evidence="8" id="KW-0807">Transducer</keyword>
<dbReference type="InterPro" id="IPR033479">
    <property type="entry name" value="dCache_1"/>
</dbReference>
<feature type="transmembrane region" description="Helical" evidence="9">
    <location>
        <begin position="21"/>
        <end position="44"/>
    </location>
</feature>
<sequence>MKRNSNKVKVTLGKTSIASKITLTLFVLCFLALLATGVVIGMTVNDYFTNSEKDILNETTKSVSNEANAFFERYIAIVEQMAQDKNLQNFMLNAEGRDTLLETEGFMIAGQTVDETQKANPDVILSAYVAEGDFYLVSPTVYSKEEYDVSSKDYYKAVTEKKVNITDPYLDAITGGIVITISAPVTVNNEVIGLTAVDIAIDKLTAMVGNYKLGETGNFTLLTENNIIAGHKDEDSLLKSIKDIDISENMIQSVNSRTGEVTEFTYNGETYIGNSVEIGNTGWQILSMLPKDEFTSHTQKIIMSIVIIFAVMIVALLAVMTVMIKKMTKPIKKITDITDKLAAGELDAEINIKSNDEIGELAQSIGSLTARLKSYIAYIAESEYVLNEMARGNLNVELKNDYDGEFAKLKVSLLSLSDTLKETIGKIKESSESINMNAEQVSSGAQVLAQGTTEQASAIEELSAEINEIYHTIVNNAEHAVSAGNKAKETASEVEKGNVQMSEMLSAMDEISKTSREINKIIKVIDDIAFQTNILALNAAVEAARAGSAGKGFAVVADEVRNLAGKSAEAAKQTTALIENSINAINKGTALADEAGKSLSGIVNKTNETNELIAEIASASSHQTVSVNQIKSGIEQISSVVQENAASAEASAANSEELSGQSHILNELVSKFNL</sequence>
<comment type="caution">
    <text evidence="12">The sequence shown here is derived from an EMBL/GenBank/DDBJ whole genome shotgun (WGS) entry which is preliminary data.</text>
</comment>
<keyword evidence="5 9" id="KW-1133">Transmembrane helix</keyword>
<dbReference type="EMBL" id="VLKH01000008">
    <property type="protein sequence ID" value="TWH78707.1"/>
    <property type="molecule type" value="Genomic_DNA"/>
</dbReference>
<gene>
    <name evidence="12" type="ORF">LY60_02735</name>
</gene>
<evidence type="ECO:0000256" key="2">
    <source>
        <dbReference type="ARBA" id="ARBA00022475"/>
    </source>
</evidence>
<feature type="transmembrane region" description="Helical" evidence="9">
    <location>
        <begin position="301"/>
        <end position="324"/>
    </location>
</feature>
<dbReference type="Pfam" id="PF00015">
    <property type="entry name" value="MCPsignal"/>
    <property type="match status" value="1"/>
</dbReference>
<dbReference type="InterPro" id="IPR051310">
    <property type="entry name" value="MCP_chemotaxis"/>
</dbReference>
<dbReference type="GO" id="GO:0006935">
    <property type="term" value="P:chemotaxis"/>
    <property type="evidence" value="ECO:0007669"/>
    <property type="project" value="UniProtKB-KW"/>
</dbReference>
<evidence type="ECO:0000256" key="7">
    <source>
        <dbReference type="ARBA" id="ARBA00029447"/>
    </source>
</evidence>
<dbReference type="Gene3D" id="1.10.8.500">
    <property type="entry name" value="HAMP domain in histidine kinase"/>
    <property type="match status" value="1"/>
</dbReference>
<evidence type="ECO:0000256" key="5">
    <source>
        <dbReference type="ARBA" id="ARBA00022989"/>
    </source>
</evidence>
<keyword evidence="3" id="KW-0145">Chemotaxis</keyword>
<dbReference type="SUPFAM" id="SSF103190">
    <property type="entry name" value="Sensory domain-like"/>
    <property type="match status" value="1"/>
</dbReference>
<feature type="domain" description="HAMP" evidence="11">
    <location>
        <begin position="385"/>
        <end position="425"/>
    </location>
</feature>